<sequence>MCTRVVYLGEGDRVLTARSMDWNADMGTNMWLFPRGMERNGAAGANSLTWTSRYGSVVSAAYDVATADGMNEKGLVASGLWLAESEYPATDDGRPKLSVAAWAQYFLDTFATVTDAVDAVSGDDAFAIATSGVPGQDRDTTMHLALSDPTGDSAIFEYLSGKLTVHHGRSYQVMTNSPPYDQQLAINTYWDEIGGTVMLPGTNRAADRYVRAGFYVNAVPQVEDRTIATAAVFGVIRNASVPYGITTPGQPNISSTRWRTVADHKDGRYFFDSVLSPSVIWVDLPKIDFSESMPARKLDLTTDRSEIRGGDVSALFEPAEPFAFANAG</sequence>
<dbReference type="Pfam" id="PF02275">
    <property type="entry name" value="CBAH"/>
    <property type="match status" value="1"/>
</dbReference>
<dbReference type="EMBL" id="JACHWQ010000001">
    <property type="protein sequence ID" value="MBB2974905.1"/>
    <property type="molecule type" value="Genomic_DNA"/>
</dbReference>
<dbReference type="SUPFAM" id="SSF56235">
    <property type="entry name" value="N-terminal nucleophile aminohydrolases (Ntn hydrolases)"/>
    <property type="match status" value="1"/>
</dbReference>
<dbReference type="AlphaFoldDB" id="A0A7W4YKY8"/>
<keyword evidence="2 4" id="KW-0378">Hydrolase</keyword>
<dbReference type="CDD" id="cd01902">
    <property type="entry name" value="Ntn_CGH"/>
    <property type="match status" value="1"/>
</dbReference>
<dbReference type="GO" id="GO:0045302">
    <property type="term" value="F:choloylglycine hydrolase activity"/>
    <property type="evidence" value="ECO:0007669"/>
    <property type="project" value="UniProtKB-EC"/>
</dbReference>
<accession>A0A7W4YKY8</accession>
<evidence type="ECO:0000259" key="3">
    <source>
        <dbReference type="Pfam" id="PF02275"/>
    </source>
</evidence>
<evidence type="ECO:0000313" key="5">
    <source>
        <dbReference type="Proteomes" id="UP000529310"/>
    </source>
</evidence>
<dbReference type="InterPro" id="IPR029055">
    <property type="entry name" value="Ntn_hydrolases_N"/>
</dbReference>
<dbReference type="Proteomes" id="UP000529310">
    <property type="component" value="Unassembled WGS sequence"/>
</dbReference>
<dbReference type="Gene3D" id="3.60.60.10">
    <property type="entry name" value="Penicillin V Acylase, Chain A"/>
    <property type="match status" value="1"/>
</dbReference>
<dbReference type="PANTHER" id="PTHR35527:SF2">
    <property type="entry name" value="HYDROLASE"/>
    <property type="match status" value="1"/>
</dbReference>
<keyword evidence="5" id="KW-1185">Reference proteome</keyword>
<evidence type="ECO:0000256" key="1">
    <source>
        <dbReference type="ARBA" id="ARBA00006625"/>
    </source>
</evidence>
<reference evidence="4 5" key="1">
    <citation type="submission" date="2020-08" db="EMBL/GenBank/DDBJ databases">
        <title>Sequencing the genomes of 1000 actinobacteria strains.</title>
        <authorList>
            <person name="Klenk H.-P."/>
        </authorList>
    </citation>
    <scope>NUCLEOTIDE SEQUENCE [LARGE SCALE GENOMIC DNA]</scope>
    <source>
        <strain evidence="4 5">DSM 27099</strain>
    </source>
</reference>
<dbReference type="RefSeq" id="WP_165142169.1">
    <property type="nucleotide sequence ID" value="NZ_CP049255.1"/>
</dbReference>
<protein>
    <submittedName>
        <fullName evidence="4">Choloylglycine hydrolase</fullName>
        <ecNumber evidence="4">3.5.1.24</ecNumber>
    </submittedName>
</protein>
<dbReference type="InterPro" id="IPR029132">
    <property type="entry name" value="CBAH/NAAA_C"/>
</dbReference>
<comment type="caution">
    <text evidence="4">The sequence shown here is derived from an EMBL/GenBank/DDBJ whole genome shotgun (WGS) entry which is preliminary data.</text>
</comment>
<proteinExistence type="inferred from homology"/>
<evidence type="ECO:0000256" key="2">
    <source>
        <dbReference type="ARBA" id="ARBA00022801"/>
    </source>
</evidence>
<dbReference type="InterPro" id="IPR052193">
    <property type="entry name" value="Peptidase_C59"/>
</dbReference>
<gene>
    <name evidence="4" type="ORF">FHX49_000446</name>
</gene>
<feature type="domain" description="Choloylglycine hydrolase/NAAA C-terminal" evidence="3">
    <location>
        <begin position="2"/>
        <end position="288"/>
    </location>
</feature>
<organism evidence="4 5">
    <name type="scientific">Microbacterium endophyticum</name>
    <dbReference type="NCBI Taxonomy" id="1526412"/>
    <lineage>
        <taxon>Bacteria</taxon>
        <taxon>Bacillati</taxon>
        <taxon>Actinomycetota</taxon>
        <taxon>Actinomycetes</taxon>
        <taxon>Micrococcales</taxon>
        <taxon>Microbacteriaceae</taxon>
        <taxon>Microbacterium</taxon>
    </lineage>
</organism>
<dbReference type="EC" id="3.5.1.24" evidence="4"/>
<comment type="similarity">
    <text evidence="1">Belongs to the peptidase C59 family.</text>
</comment>
<name>A0A7W4YKY8_9MICO</name>
<dbReference type="PANTHER" id="PTHR35527">
    <property type="entry name" value="CHOLOYLGLYCINE HYDROLASE"/>
    <property type="match status" value="1"/>
</dbReference>
<evidence type="ECO:0000313" key="4">
    <source>
        <dbReference type="EMBL" id="MBB2974905.1"/>
    </source>
</evidence>